<dbReference type="EMBL" id="CAJMWS010000329">
    <property type="protein sequence ID" value="CAE6433974.1"/>
    <property type="molecule type" value="Genomic_DNA"/>
</dbReference>
<proteinExistence type="predicted"/>
<dbReference type="PROSITE" id="PS50097">
    <property type="entry name" value="BTB"/>
    <property type="match status" value="1"/>
</dbReference>
<evidence type="ECO:0000259" key="1">
    <source>
        <dbReference type="PROSITE" id="PS50097"/>
    </source>
</evidence>
<dbReference type="SUPFAM" id="SSF54695">
    <property type="entry name" value="POZ domain"/>
    <property type="match status" value="1"/>
</dbReference>
<dbReference type="CDD" id="cd18186">
    <property type="entry name" value="BTB_POZ_ZBTB_KLHL-like"/>
    <property type="match status" value="1"/>
</dbReference>
<gene>
    <name evidence="2" type="ORF">RDB_LOCUS112846</name>
</gene>
<comment type="caution">
    <text evidence="2">The sequence shown here is derived from an EMBL/GenBank/DDBJ whole genome shotgun (WGS) entry which is preliminary data.</text>
</comment>
<dbReference type="SMART" id="SM00225">
    <property type="entry name" value="BTB"/>
    <property type="match status" value="1"/>
</dbReference>
<evidence type="ECO:0000313" key="3">
    <source>
        <dbReference type="Proteomes" id="UP000663846"/>
    </source>
</evidence>
<dbReference type="Proteomes" id="UP000663846">
    <property type="component" value="Unassembled WGS sequence"/>
</dbReference>
<dbReference type="Gene3D" id="3.30.710.10">
    <property type="entry name" value="Potassium Channel Kv1.1, Chain A"/>
    <property type="match status" value="1"/>
</dbReference>
<accession>A0A8H2XS84</accession>
<reference evidence="2" key="1">
    <citation type="submission" date="2021-01" db="EMBL/GenBank/DDBJ databases">
        <authorList>
            <person name="Kaushik A."/>
        </authorList>
    </citation>
    <scope>NUCLEOTIDE SEQUENCE</scope>
    <source>
        <strain evidence="2">AG1-1C</strain>
    </source>
</reference>
<sequence>MATAGDISTKEATKAQAFTFQPPAGGDIILKSSDGTTFNAHSVILGMASTVFGDMFTGATNPDPIELAEDAESISLMLAFIYPITPPSITTIDHLEKIMETSQKYDIQRMSKLVEEAVTLGSKLMILDPMRIFYLSVTHKFPATQALAAESLRPRNGNLLTTDGILQLAKHFPHAAPAIGLAGAQGARVEILGRLLVQSPQEYGCYQLSVLGDDRNNGSKLVVCSSHSPSRSGMGTTRACVPDYCMIWLRQLRDELLEKPMHECDDLFRVACLPNLGIQKCINCVTVAIGKREIFEEWASHVKVIVQNELKTLDVLYSL</sequence>
<feature type="domain" description="BTB" evidence="1">
    <location>
        <begin position="26"/>
        <end position="82"/>
    </location>
</feature>
<dbReference type="InterPro" id="IPR011333">
    <property type="entry name" value="SKP1/BTB/POZ_sf"/>
</dbReference>
<dbReference type="AlphaFoldDB" id="A0A8H2XS84"/>
<organism evidence="2 3">
    <name type="scientific">Rhizoctonia solani</name>
    <dbReference type="NCBI Taxonomy" id="456999"/>
    <lineage>
        <taxon>Eukaryota</taxon>
        <taxon>Fungi</taxon>
        <taxon>Dikarya</taxon>
        <taxon>Basidiomycota</taxon>
        <taxon>Agaricomycotina</taxon>
        <taxon>Agaricomycetes</taxon>
        <taxon>Cantharellales</taxon>
        <taxon>Ceratobasidiaceae</taxon>
        <taxon>Rhizoctonia</taxon>
    </lineage>
</organism>
<dbReference type="InterPro" id="IPR000210">
    <property type="entry name" value="BTB/POZ_dom"/>
</dbReference>
<evidence type="ECO:0000313" key="2">
    <source>
        <dbReference type="EMBL" id="CAE6433974.1"/>
    </source>
</evidence>
<protein>
    <recommendedName>
        <fullName evidence="1">BTB domain-containing protein</fullName>
    </recommendedName>
</protein>
<dbReference type="Pfam" id="PF00651">
    <property type="entry name" value="BTB"/>
    <property type="match status" value="1"/>
</dbReference>
<name>A0A8H2XS84_9AGAM</name>